<dbReference type="GO" id="GO:0004674">
    <property type="term" value="F:protein serine/threonine kinase activity"/>
    <property type="evidence" value="ECO:0007669"/>
    <property type="project" value="UniProtKB-KW"/>
</dbReference>
<dbReference type="Pfam" id="PF00069">
    <property type="entry name" value="Pkinase"/>
    <property type="match status" value="1"/>
</dbReference>
<keyword evidence="8" id="KW-1133">Transmembrane helix</keyword>
<keyword evidence="6" id="KW-0067">ATP-binding</keyword>
<dbReference type="EC" id="2.7.11.1" evidence="1"/>
<evidence type="ECO:0000259" key="9">
    <source>
        <dbReference type="PROSITE" id="PS50011"/>
    </source>
</evidence>
<feature type="domain" description="Protein kinase" evidence="9">
    <location>
        <begin position="10"/>
        <end position="285"/>
    </location>
</feature>
<evidence type="ECO:0000256" key="2">
    <source>
        <dbReference type="ARBA" id="ARBA00022527"/>
    </source>
</evidence>
<keyword evidence="4" id="KW-0547">Nucleotide-binding</keyword>
<evidence type="ECO:0000256" key="5">
    <source>
        <dbReference type="ARBA" id="ARBA00022777"/>
    </source>
</evidence>
<protein>
    <recommendedName>
        <fullName evidence="1">non-specific serine/threonine protein kinase</fullName>
        <ecNumber evidence="1">2.7.11.1</ecNumber>
    </recommendedName>
</protein>
<feature type="compositionally biased region" description="Low complexity" evidence="7">
    <location>
        <begin position="310"/>
        <end position="323"/>
    </location>
</feature>
<reference evidence="10 11" key="1">
    <citation type="submission" date="2015-08" db="EMBL/GenBank/DDBJ databases">
        <authorList>
            <person name="Babu N.S."/>
            <person name="Beckwith C.J."/>
            <person name="Beseler K.G."/>
            <person name="Brison A."/>
            <person name="Carone J.V."/>
            <person name="Caskin T.P."/>
            <person name="Diamond M."/>
            <person name="Durham M.E."/>
            <person name="Foxe J.M."/>
            <person name="Go M."/>
            <person name="Henderson B.A."/>
            <person name="Jones I.B."/>
            <person name="McGettigan J.A."/>
            <person name="Micheletti S.J."/>
            <person name="Nasrallah M.E."/>
            <person name="Ortiz D."/>
            <person name="Piller C.R."/>
            <person name="Privatt S.R."/>
            <person name="Schneider S.L."/>
            <person name="Sharp S."/>
            <person name="Smith T.C."/>
            <person name="Stanton J.D."/>
            <person name="Ullery H.E."/>
            <person name="Wilson R.J."/>
            <person name="Serrano M.G."/>
            <person name="Buck G."/>
            <person name="Lee V."/>
            <person name="Wang Y."/>
            <person name="Carvalho R."/>
            <person name="Voegtly L."/>
            <person name="Shi R."/>
            <person name="Duckworth R."/>
            <person name="Johnson A."/>
            <person name="Loviza R."/>
            <person name="Walstead R."/>
            <person name="Shah Z."/>
            <person name="Kiflezghi M."/>
            <person name="Wade K."/>
            <person name="Ball S.L."/>
            <person name="Bradley K.W."/>
            <person name="Asai D.J."/>
            <person name="Bowman C.A."/>
            <person name="Russell D.A."/>
            <person name="Pope W.H."/>
            <person name="Jacobs-Sera D."/>
            <person name="Hendrix R.W."/>
            <person name="Hatfull G.F."/>
        </authorList>
    </citation>
    <scope>NUCLEOTIDE SEQUENCE [LARGE SCALE GENOMIC DNA]</scope>
    <source>
        <strain evidence="10 11">DSM 27648</strain>
    </source>
</reference>
<feature type="region of interest" description="Disordered" evidence="7">
    <location>
        <begin position="310"/>
        <end position="334"/>
    </location>
</feature>
<dbReference type="Gene3D" id="1.10.510.10">
    <property type="entry name" value="Transferase(Phosphotransferase) domain 1"/>
    <property type="match status" value="1"/>
</dbReference>
<dbReference type="SMART" id="SM00220">
    <property type="entry name" value="S_TKc"/>
    <property type="match status" value="1"/>
</dbReference>
<dbReference type="PANTHER" id="PTHR43289">
    <property type="entry name" value="MITOGEN-ACTIVATED PROTEIN KINASE KINASE KINASE 20-RELATED"/>
    <property type="match status" value="1"/>
</dbReference>
<dbReference type="AlphaFoldDB" id="A0A0K1PX38"/>
<accession>A0A0K1PX38</accession>
<evidence type="ECO:0000313" key="10">
    <source>
        <dbReference type="EMBL" id="AKU98082.1"/>
    </source>
</evidence>
<dbReference type="PROSITE" id="PS00108">
    <property type="entry name" value="PROTEIN_KINASE_ST"/>
    <property type="match status" value="1"/>
</dbReference>
<dbReference type="GO" id="GO:0005524">
    <property type="term" value="F:ATP binding"/>
    <property type="evidence" value="ECO:0007669"/>
    <property type="project" value="UniProtKB-KW"/>
</dbReference>
<keyword evidence="8" id="KW-0812">Transmembrane</keyword>
<evidence type="ECO:0000256" key="7">
    <source>
        <dbReference type="SAM" id="MobiDB-lite"/>
    </source>
</evidence>
<name>A0A0K1PX38_9BACT</name>
<dbReference type="Gene3D" id="3.30.200.20">
    <property type="entry name" value="Phosphorylase Kinase, domain 1"/>
    <property type="match status" value="1"/>
</dbReference>
<evidence type="ECO:0000313" key="11">
    <source>
        <dbReference type="Proteomes" id="UP000064967"/>
    </source>
</evidence>
<dbReference type="KEGG" id="llu:AKJ09_04746"/>
<sequence>MIGRVIADRFKIVQLIARGGMGKVYAAEQAPLGRICAVKVLNPNYTGDADPEFHRRFFREASITSKITHPNSVTIFDYGKTDDDIYYMAMEFLEGQTLHQALREVRVMPEDRVGRIAVQICRALREAHLLEVIHRDLKPANIFLTKHGDDEDFVKVLDFGLVKQLSERPEEQLTQTGLFMGSPKYMAPEQIQGGHVDARTDVYSLGIMMYEMLTGKVPFERATSVNILMAHVGEAPPPMREVNPHLVCSPAFEELVMRCIAKDPNQRLHSMEDVLQNIRRVHGVAMTGQLSAVSLSGAYAHLSSVPPPVNSSSASGLPAGSGSHTPPGVHRPSVPAETLFEEAPRPRSRVLWVLGGVIGAAAIGGLLGMIAFHVTSPAKVTNAASAPVNTVAPAIQPGAAGASLPSVQATTPVETLPSVSSTATRDRVVTVTSDPPGASVREGNTELCASTPCQLSFKGEADGGKEHRVLVSKLGYRVELRSVGAKDDSLAVKLVRATGGAPARPVAPSKPTEAPAENGTPNGFKDLPY</sequence>
<feature type="region of interest" description="Disordered" evidence="7">
    <location>
        <begin position="498"/>
        <end position="529"/>
    </location>
</feature>
<evidence type="ECO:0000256" key="1">
    <source>
        <dbReference type="ARBA" id="ARBA00012513"/>
    </source>
</evidence>
<dbReference type="FunFam" id="1.10.510.10:FF:000021">
    <property type="entry name" value="Serine/threonine protein kinase"/>
    <property type="match status" value="1"/>
</dbReference>
<keyword evidence="3" id="KW-0808">Transferase</keyword>
<gene>
    <name evidence="10" type="ORF">AKJ09_04746</name>
</gene>
<proteinExistence type="predicted"/>
<evidence type="ECO:0000256" key="3">
    <source>
        <dbReference type="ARBA" id="ARBA00022679"/>
    </source>
</evidence>
<keyword evidence="8" id="KW-0472">Membrane</keyword>
<evidence type="ECO:0000256" key="4">
    <source>
        <dbReference type="ARBA" id="ARBA00022741"/>
    </source>
</evidence>
<dbReference type="STRING" id="1391654.AKJ09_04746"/>
<keyword evidence="2 10" id="KW-0723">Serine/threonine-protein kinase</keyword>
<dbReference type="InterPro" id="IPR000719">
    <property type="entry name" value="Prot_kinase_dom"/>
</dbReference>
<evidence type="ECO:0000256" key="8">
    <source>
        <dbReference type="SAM" id="Phobius"/>
    </source>
</evidence>
<dbReference type="EMBL" id="CP012333">
    <property type="protein sequence ID" value="AKU98082.1"/>
    <property type="molecule type" value="Genomic_DNA"/>
</dbReference>
<keyword evidence="11" id="KW-1185">Reference proteome</keyword>
<dbReference type="SUPFAM" id="SSF56112">
    <property type="entry name" value="Protein kinase-like (PK-like)"/>
    <property type="match status" value="1"/>
</dbReference>
<organism evidence="10 11">
    <name type="scientific">Labilithrix luteola</name>
    <dbReference type="NCBI Taxonomy" id="1391654"/>
    <lineage>
        <taxon>Bacteria</taxon>
        <taxon>Pseudomonadati</taxon>
        <taxon>Myxococcota</taxon>
        <taxon>Polyangia</taxon>
        <taxon>Polyangiales</taxon>
        <taxon>Labilitrichaceae</taxon>
        <taxon>Labilithrix</taxon>
    </lineage>
</organism>
<feature type="transmembrane region" description="Helical" evidence="8">
    <location>
        <begin position="350"/>
        <end position="372"/>
    </location>
</feature>
<dbReference type="InterPro" id="IPR008271">
    <property type="entry name" value="Ser/Thr_kinase_AS"/>
</dbReference>
<dbReference type="Proteomes" id="UP000064967">
    <property type="component" value="Chromosome"/>
</dbReference>
<dbReference type="PANTHER" id="PTHR43289:SF6">
    <property type="entry name" value="SERINE_THREONINE-PROTEIN KINASE NEKL-3"/>
    <property type="match status" value="1"/>
</dbReference>
<evidence type="ECO:0000256" key="6">
    <source>
        <dbReference type="ARBA" id="ARBA00022840"/>
    </source>
</evidence>
<dbReference type="InterPro" id="IPR011009">
    <property type="entry name" value="Kinase-like_dom_sf"/>
</dbReference>
<dbReference type="CDD" id="cd14014">
    <property type="entry name" value="STKc_PknB_like"/>
    <property type="match status" value="1"/>
</dbReference>
<dbReference type="PROSITE" id="PS50011">
    <property type="entry name" value="PROTEIN_KINASE_DOM"/>
    <property type="match status" value="1"/>
</dbReference>
<keyword evidence="5 10" id="KW-0418">Kinase</keyword>